<feature type="binding site" evidence="8">
    <location>
        <begin position="247"/>
        <end position="248"/>
    </location>
    <ligand>
        <name>FAD</name>
        <dbReference type="ChEBI" id="CHEBI:57692"/>
    </ligand>
</feature>
<dbReference type="PROSITE" id="PS00696">
    <property type="entry name" value="ETF_ALPHA"/>
    <property type="match status" value="1"/>
</dbReference>
<feature type="binding site" evidence="8">
    <location>
        <position position="222"/>
    </location>
    <ligand>
        <name>FAD</name>
        <dbReference type="ChEBI" id="CHEBI:57692"/>
    </ligand>
</feature>
<feature type="binding site" evidence="8">
    <location>
        <begin position="278"/>
        <end position="285"/>
    </location>
    <ligand>
        <name>FAD</name>
        <dbReference type="ChEBI" id="CHEBI:57692"/>
    </ligand>
</feature>
<keyword evidence="3" id="KW-0813">Transport</keyword>
<dbReference type="PIRSF" id="PIRSF000089">
    <property type="entry name" value="Electra_flavoP_a"/>
    <property type="match status" value="1"/>
</dbReference>
<dbReference type="GO" id="GO:0033539">
    <property type="term" value="P:fatty acid beta-oxidation using acyl-CoA dehydrogenase"/>
    <property type="evidence" value="ECO:0007669"/>
    <property type="project" value="TreeGrafter"/>
</dbReference>
<dbReference type="AlphaFoldDB" id="A0A1Y5P192"/>
<dbReference type="Pfam" id="PF00766">
    <property type="entry name" value="ETF_alpha"/>
    <property type="match status" value="1"/>
</dbReference>
<dbReference type="GO" id="GO:0009055">
    <property type="term" value="F:electron transfer activity"/>
    <property type="evidence" value="ECO:0007669"/>
    <property type="project" value="InterPro"/>
</dbReference>
<dbReference type="PANTHER" id="PTHR43153">
    <property type="entry name" value="ELECTRON TRANSFER FLAVOPROTEIN ALPHA"/>
    <property type="match status" value="1"/>
</dbReference>
<evidence type="ECO:0000256" key="8">
    <source>
        <dbReference type="PIRSR" id="PIRSR000089-1"/>
    </source>
</evidence>
<accession>A0A1Y5P192</accession>
<evidence type="ECO:0000256" key="5">
    <source>
        <dbReference type="ARBA" id="ARBA00022827"/>
    </source>
</evidence>
<dbReference type="EMBL" id="FLQR01000007">
    <property type="protein sequence ID" value="SBS72425.1"/>
    <property type="molecule type" value="Genomic_DNA"/>
</dbReference>
<comment type="subunit">
    <text evidence="2">Heterodimer of an alpha and a beta subunit.</text>
</comment>
<proteinExistence type="inferred from homology"/>
<dbReference type="InterPro" id="IPR014729">
    <property type="entry name" value="Rossmann-like_a/b/a_fold"/>
</dbReference>
<dbReference type="FunFam" id="3.40.50.1220:FF:000001">
    <property type="entry name" value="Electron transfer flavoprotein, alpha subunit"/>
    <property type="match status" value="1"/>
</dbReference>
<dbReference type="InterPro" id="IPR014731">
    <property type="entry name" value="ETF_asu_C"/>
</dbReference>
<keyword evidence="4" id="KW-0285">Flavoprotein</keyword>
<evidence type="ECO:0000256" key="4">
    <source>
        <dbReference type="ARBA" id="ARBA00022630"/>
    </source>
</evidence>
<organism evidence="10">
    <name type="scientific">uncultured Microbacterium sp</name>
    <dbReference type="NCBI Taxonomy" id="191216"/>
    <lineage>
        <taxon>Bacteria</taxon>
        <taxon>Bacillati</taxon>
        <taxon>Actinomycetota</taxon>
        <taxon>Actinomycetes</taxon>
        <taxon>Micrococcales</taxon>
        <taxon>Microbacteriaceae</taxon>
        <taxon>Microbacterium</taxon>
        <taxon>environmental samples</taxon>
    </lineage>
</organism>
<dbReference type="InterPro" id="IPR014730">
    <property type="entry name" value="ETF_a/b_N"/>
</dbReference>
<dbReference type="Gene3D" id="3.40.50.1220">
    <property type="entry name" value="TPP-binding domain"/>
    <property type="match status" value="1"/>
</dbReference>
<dbReference type="Gene3D" id="3.40.50.620">
    <property type="entry name" value="HUPs"/>
    <property type="match status" value="1"/>
</dbReference>
<evidence type="ECO:0000256" key="3">
    <source>
        <dbReference type="ARBA" id="ARBA00022448"/>
    </source>
</evidence>
<keyword evidence="5 8" id="KW-0274">FAD</keyword>
<comment type="function">
    <text evidence="7">The electron transfer flavoprotein serves as a specific electron acceptor for other dehydrogenases. It transfers the electrons to the main respiratory chain via ETF-ubiquinone oxidoreductase (ETF dehydrogenase).</text>
</comment>
<comment type="similarity">
    <text evidence="1">Belongs to the ETF alpha-subunit/FixB family.</text>
</comment>
<evidence type="ECO:0000313" key="10">
    <source>
        <dbReference type="EMBL" id="SBS72425.1"/>
    </source>
</evidence>
<gene>
    <name evidence="10" type="primary">etfA</name>
    <name evidence="10" type="ORF">MIPYR_30001</name>
</gene>
<dbReference type="SMART" id="SM00893">
    <property type="entry name" value="ETF"/>
    <property type="match status" value="1"/>
</dbReference>
<dbReference type="Pfam" id="PF01012">
    <property type="entry name" value="ETF"/>
    <property type="match status" value="1"/>
</dbReference>
<evidence type="ECO:0000259" key="9">
    <source>
        <dbReference type="SMART" id="SM00893"/>
    </source>
</evidence>
<protein>
    <submittedName>
        <fullName evidence="10">Electron transfer flavoprotein subunit alpha</fullName>
    </submittedName>
</protein>
<feature type="binding site" evidence="8">
    <location>
        <position position="299"/>
    </location>
    <ligand>
        <name>FAD</name>
        <dbReference type="ChEBI" id="CHEBI:57692"/>
    </ligand>
</feature>
<evidence type="ECO:0000256" key="2">
    <source>
        <dbReference type="ARBA" id="ARBA00011355"/>
    </source>
</evidence>
<name>A0A1Y5P192_9MICO</name>
<dbReference type="SUPFAM" id="SSF52402">
    <property type="entry name" value="Adenine nucleotide alpha hydrolases-like"/>
    <property type="match status" value="1"/>
</dbReference>
<evidence type="ECO:0000256" key="1">
    <source>
        <dbReference type="ARBA" id="ARBA00005817"/>
    </source>
</evidence>
<sequence>MRESDMTDFAADAILVLLDITPAGELAKSSAALLGAASGVGTPVALVVAGEERHAELAAAAGALGAAHVLTAALGGADTALTVPLVDALAAAAAAVRPDAVLVSNSIEGRDVAGRFAARTSSALSVDAVGVARDEEGVVAQHSVYGGAYNVTSAPTFGAAVITVRQGAVEARAAAVAAPVVTPLEVEASGAPAAVIESFEAAVAASSRPELRGAGKVVSGGRGLGSAEKFALVEQLADALGAAVGASRAAVDAGYVPYSYQVGQTGVSVSPQLYVALGISGAIQHKAGMQTAKTIVAINKDGDAPIFDIADFGVVGDVFTVVPQLIAALEAKKAQ</sequence>
<dbReference type="InterPro" id="IPR029035">
    <property type="entry name" value="DHS-like_NAD/FAD-binding_dom"/>
</dbReference>
<dbReference type="PANTHER" id="PTHR43153:SF1">
    <property type="entry name" value="ELECTRON TRANSFER FLAVOPROTEIN SUBUNIT ALPHA, MITOCHONDRIAL"/>
    <property type="match status" value="1"/>
</dbReference>
<dbReference type="InterPro" id="IPR001308">
    <property type="entry name" value="ETF_a/FixB"/>
</dbReference>
<feature type="domain" description="Electron transfer flavoprotein alpha/beta-subunit N-terminal" evidence="9">
    <location>
        <begin position="14"/>
        <end position="205"/>
    </location>
</feature>
<dbReference type="SUPFAM" id="SSF52467">
    <property type="entry name" value="DHS-like NAD/FAD-binding domain"/>
    <property type="match status" value="1"/>
</dbReference>
<evidence type="ECO:0000256" key="7">
    <source>
        <dbReference type="ARBA" id="ARBA00025649"/>
    </source>
</evidence>
<dbReference type="GO" id="GO:0050660">
    <property type="term" value="F:flavin adenine dinucleotide binding"/>
    <property type="evidence" value="ECO:0007669"/>
    <property type="project" value="InterPro"/>
</dbReference>
<comment type="cofactor">
    <cofactor evidence="8">
        <name>FAD</name>
        <dbReference type="ChEBI" id="CHEBI:57692"/>
    </cofactor>
    <text evidence="8">Binds 1 FAD per dimer.</text>
</comment>
<evidence type="ECO:0000256" key="6">
    <source>
        <dbReference type="ARBA" id="ARBA00022982"/>
    </source>
</evidence>
<feature type="binding site" evidence="8">
    <location>
        <begin position="261"/>
        <end position="265"/>
    </location>
    <ligand>
        <name>FAD</name>
        <dbReference type="ChEBI" id="CHEBI:57692"/>
    </ligand>
</feature>
<dbReference type="InterPro" id="IPR018206">
    <property type="entry name" value="ETF_asu_C_CS"/>
</dbReference>
<keyword evidence="6" id="KW-0249">Electron transport</keyword>
<reference evidence="10" key="1">
    <citation type="submission" date="2016-03" db="EMBL/GenBank/DDBJ databases">
        <authorList>
            <person name="Ploux O."/>
        </authorList>
    </citation>
    <scope>NUCLEOTIDE SEQUENCE</scope>
    <source>
        <strain evidence="10">UC1</strain>
    </source>
</reference>